<proteinExistence type="predicted"/>
<dbReference type="EMBL" id="MU004303">
    <property type="protein sequence ID" value="KAF2659952.1"/>
    <property type="molecule type" value="Genomic_DNA"/>
</dbReference>
<protein>
    <submittedName>
        <fullName evidence="2">Uncharacterized protein</fullName>
    </submittedName>
</protein>
<gene>
    <name evidence="2" type="ORF">K491DRAFT_775194</name>
</gene>
<sequence>METFKTLRERIEDLEARAKEGNDEAQQRLRTIGTRLPTSAQLESRVKYAFQPASRQNDDVIAIMIQLIRDLRQKYMHMAHALYIKVMPTTNDTPIYPPELYPGRRAKFYTFDDGTDIPRTVSISIIPYEYPLTADKLQVKLAKTRIPLIQWLLKLPKWPIVGEEGIVA</sequence>
<dbReference type="Proteomes" id="UP000799324">
    <property type="component" value="Unassembled WGS sequence"/>
</dbReference>
<organism evidence="2 3">
    <name type="scientific">Lophiostoma macrostomum CBS 122681</name>
    <dbReference type="NCBI Taxonomy" id="1314788"/>
    <lineage>
        <taxon>Eukaryota</taxon>
        <taxon>Fungi</taxon>
        <taxon>Dikarya</taxon>
        <taxon>Ascomycota</taxon>
        <taxon>Pezizomycotina</taxon>
        <taxon>Dothideomycetes</taxon>
        <taxon>Pleosporomycetidae</taxon>
        <taxon>Pleosporales</taxon>
        <taxon>Lophiostomataceae</taxon>
        <taxon>Lophiostoma</taxon>
    </lineage>
</organism>
<reference evidence="2" key="1">
    <citation type="journal article" date="2020" name="Stud. Mycol.">
        <title>101 Dothideomycetes genomes: a test case for predicting lifestyles and emergence of pathogens.</title>
        <authorList>
            <person name="Haridas S."/>
            <person name="Albert R."/>
            <person name="Binder M."/>
            <person name="Bloem J."/>
            <person name="Labutti K."/>
            <person name="Salamov A."/>
            <person name="Andreopoulos B."/>
            <person name="Baker S."/>
            <person name="Barry K."/>
            <person name="Bills G."/>
            <person name="Bluhm B."/>
            <person name="Cannon C."/>
            <person name="Castanera R."/>
            <person name="Culley D."/>
            <person name="Daum C."/>
            <person name="Ezra D."/>
            <person name="Gonzalez J."/>
            <person name="Henrissat B."/>
            <person name="Kuo A."/>
            <person name="Liang C."/>
            <person name="Lipzen A."/>
            <person name="Lutzoni F."/>
            <person name="Magnuson J."/>
            <person name="Mondo S."/>
            <person name="Nolan M."/>
            <person name="Ohm R."/>
            <person name="Pangilinan J."/>
            <person name="Park H.-J."/>
            <person name="Ramirez L."/>
            <person name="Alfaro M."/>
            <person name="Sun H."/>
            <person name="Tritt A."/>
            <person name="Yoshinaga Y."/>
            <person name="Zwiers L.-H."/>
            <person name="Turgeon B."/>
            <person name="Goodwin S."/>
            <person name="Spatafora J."/>
            <person name="Crous P."/>
            <person name="Grigoriev I."/>
        </authorList>
    </citation>
    <scope>NUCLEOTIDE SEQUENCE</scope>
    <source>
        <strain evidence="2">CBS 122681</strain>
    </source>
</reference>
<keyword evidence="1" id="KW-0175">Coiled coil</keyword>
<evidence type="ECO:0000256" key="1">
    <source>
        <dbReference type="SAM" id="Coils"/>
    </source>
</evidence>
<accession>A0A6A6TJN2</accession>
<evidence type="ECO:0000313" key="3">
    <source>
        <dbReference type="Proteomes" id="UP000799324"/>
    </source>
</evidence>
<keyword evidence="3" id="KW-1185">Reference proteome</keyword>
<feature type="coiled-coil region" evidence="1">
    <location>
        <begin position="4"/>
        <end position="31"/>
    </location>
</feature>
<evidence type="ECO:0000313" key="2">
    <source>
        <dbReference type="EMBL" id="KAF2659952.1"/>
    </source>
</evidence>
<name>A0A6A6TJN2_9PLEO</name>
<dbReference type="AlphaFoldDB" id="A0A6A6TJN2"/>